<dbReference type="InterPro" id="IPR051371">
    <property type="entry name" value="Ras_palmitoyltransferase"/>
</dbReference>
<comment type="caution">
    <text evidence="9">The sequence shown here is derived from an EMBL/GenBank/DDBJ whole genome shotgun (WGS) entry which is preliminary data.</text>
</comment>
<reference evidence="9" key="1">
    <citation type="journal article" date="2023" name="Mol. Phylogenet. Evol.">
        <title>Genome-scale phylogeny and comparative genomics of the fungal order Sordariales.</title>
        <authorList>
            <person name="Hensen N."/>
            <person name="Bonometti L."/>
            <person name="Westerberg I."/>
            <person name="Brannstrom I.O."/>
            <person name="Guillou S."/>
            <person name="Cros-Aarteil S."/>
            <person name="Calhoun S."/>
            <person name="Haridas S."/>
            <person name="Kuo A."/>
            <person name="Mondo S."/>
            <person name="Pangilinan J."/>
            <person name="Riley R."/>
            <person name="LaButti K."/>
            <person name="Andreopoulos B."/>
            <person name="Lipzen A."/>
            <person name="Chen C."/>
            <person name="Yan M."/>
            <person name="Daum C."/>
            <person name="Ng V."/>
            <person name="Clum A."/>
            <person name="Steindorff A."/>
            <person name="Ohm R.A."/>
            <person name="Martin F."/>
            <person name="Silar P."/>
            <person name="Natvig D.O."/>
            <person name="Lalanne C."/>
            <person name="Gautier V."/>
            <person name="Ament-Velasquez S.L."/>
            <person name="Kruys A."/>
            <person name="Hutchinson M.I."/>
            <person name="Powell A.J."/>
            <person name="Barry K."/>
            <person name="Miller A.N."/>
            <person name="Grigoriev I.V."/>
            <person name="Debuchy R."/>
            <person name="Gladieux P."/>
            <person name="Hiltunen Thoren M."/>
            <person name="Johannesson H."/>
        </authorList>
    </citation>
    <scope>NUCLEOTIDE SEQUENCE</scope>
    <source>
        <strain evidence="9">CBS 123565</strain>
    </source>
</reference>
<evidence type="ECO:0000256" key="2">
    <source>
        <dbReference type="ARBA" id="ARBA00007732"/>
    </source>
</evidence>
<evidence type="ECO:0000259" key="8">
    <source>
        <dbReference type="Pfam" id="PF10256"/>
    </source>
</evidence>
<organism evidence="9 10">
    <name type="scientific">Trichocladium antarcticum</name>
    <dbReference type="NCBI Taxonomy" id="1450529"/>
    <lineage>
        <taxon>Eukaryota</taxon>
        <taxon>Fungi</taxon>
        <taxon>Dikarya</taxon>
        <taxon>Ascomycota</taxon>
        <taxon>Pezizomycotina</taxon>
        <taxon>Sordariomycetes</taxon>
        <taxon>Sordariomycetidae</taxon>
        <taxon>Sordariales</taxon>
        <taxon>Chaetomiaceae</taxon>
        <taxon>Trichocladium</taxon>
    </lineage>
</organism>
<evidence type="ECO:0000256" key="5">
    <source>
        <dbReference type="ARBA" id="ARBA00022824"/>
    </source>
</evidence>
<reference evidence="9" key="2">
    <citation type="submission" date="2023-05" db="EMBL/GenBank/DDBJ databases">
        <authorList>
            <consortium name="Lawrence Berkeley National Laboratory"/>
            <person name="Steindorff A."/>
            <person name="Hensen N."/>
            <person name="Bonometti L."/>
            <person name="Westerberg I."/>
            <person name="Brannstrom I.O."/>
            <person name="Guillou S."/>
            <person name="Cros-Aarteil S."/>
            <person name="Calhoun S."/>
            <person name="Haridas S."/>
            <person name="Kuo A."/>
            <person name="Mondo S."/>
            <person name="Pangilinan J."/>
            <person name="Riley R."/>
            <person name="Labutti K."/>
            <person name="Andreopoulos B."/>
            <person name="Lipzen A."/>
            <person name="Chen C."/>
            <person name="Yanf M."/>
            <person name="Daum C."/>
            <person name="Ng V."/>
            <person name="Clum A."/>
            <person name="Ohm R."/>
            <person name="Martin F."/>
            <person name="Silar P."/>
            <person name="Natvig D."/>
            <person name="Lalanne C."/>
            <person name="Gautier V."/>
            <person name="Ament-Velasquez S.L."/>
            <person name="Kruys A."/>
            <person name="Hutchinson M.I."/>
            <person name="Powell A.J."/>
            <person name="Barry K."/>
            <person name="Miller A.N."/>
            <person name="Grigoriev I.V."/>
            <person name="Debuchy R."/>
            <person name="Gladieux P."/>
            <person name="Thoren M.H."/>
            <person name="Johannesson H."/>
        </authorList>
    </citation>
    <scope>NUCLEOTIDE SEQUENCE</scope>
    <source>
        <strain evidence="9">CBS 123565</strain>
    </source>
</reference>
<name>A0AAN6USS6_9PEZI</name>
<feature type="compositionally biased region" description="Polar residues" evidence="7">
    <location>
        <begin position="119"/>
        <end position="146"/>
    </location>
</feature>
<feature type="domain" description="Golgin subfamily A member 7/ERF4" evidence="8">
    <location>
        <begin position="385"/>
        <end position="509"/>
    </location>
</feature>
<feature type="compositionally biased region" description="Basic and acidic residues" evidence="7">
    <location>
        <begin position="306"/>
        <end position="319"/>
    </location>
</feature>
<dbReference type="PANTHER" id="PTHR13254:SF0">
    <property type="entry name" value="GOLGIN SUBFAMILY A MEMBER 7_ERF4 DOMAIN-CONTAINING PROTEIN"/>
    <property type="match status" value="1"/>
</dbReference>
<evidence type="ECO:0000256" key="3">
    <source>
        <dbReference type="ARBA" id="ARBA00011396"/>
    </source>
</evidence>
<evidence type="ECO:0000313" key="10">
    <source>
        <dbReference type="Proteomes" id="UP001304895"/>
    </source>
</evidence>
<feature type="compositionally biased region" description="Low complexity" evidence="7">
    <location>
        <begin position="68"/>
        <end position="79"/>
    </location>
</feature>
<protein>
    <recommendedName>
        <fullName evidence="4">Ras modification protein ERF4</fullName>
    </recommendedName>
</protein>
<evidence type="ECO:0000256" key="1">
    <source>
        <dbReference type="ARBA" id="ARBA00004406"/>
    </source>
</evidence>
<evidence type="ECO:0000256" key="6">
    <source>
        <dbReference type="ARBA" id="ARBA00023136"/>
    </source>
</evidence>
<feature type="compositionally biased region" description="Low complexity" evidence="7">
    <location>
        <begin position="329"/>
        <end position="344"/>
    </location>
</feature>
<dbReference type="GO" id="GO:0005789">
    <property type="term" value="C:endoplasmic reticulum membrane"/>
    <property type="evidence" value="ECO:0007669"/>
    <property type="project" value="UniProtKB-SubCell"/>
</dbReference>
<comment type="subunit">
    <text evidence="3">Interacts with ERF2.</text>
</comment>
<dbReference type="InterPro" id="IPR019383">
    <property type="entry name" value="Golgin_A_7/ERF4"/>
</dbReference>
<dbReference type="EMBL" id="MU853401">
    <property type="protein sequence ID" value="KAK4138244.1"/>
    <property type="molecule type" value="Genomic_DNA"/>
</dbReference>
<dbReference type="GO" id="GO:0006612">
    <property type="term" value="P:protein targeting to membrane"/>
    <property type="evidence" value="ECO:0007669"/>
    <property type="project" value="TreeGrafter"/>
</dbReference>
<feature type="compositionally biased region" description="Low complexity" evidence="7">
    <location>
        <begin position="234"/>
        <end position="249"/>
    </location>
</feature>
<feature type="region of interest" description="Disordered" evidence="7">
    <location>
        <begin position="513"/>
        <end position="544"/>
    </location>
</feature>
<dbReference type="AlphaFoldDB" id="A0AAN6USS6"/>
<accession>A0AAN6USS6</accession>
<keyword evidence="6" id="KW-0472">Membrane</keyword>
<keyword evidence="10" id="KW-1185">Reference proteome</keyword>
<dbReference type="Proteomes" id="UP001304895">
    <property type="component" value="Unassembled WGS sequence"/>
</dbReference>
<proteinExistence type="inferred from homology"/>
<dbReference type="Pfam" id="PF10256">
    <property type="entry name" value="Erf4"/>
    <property type="match status" value="1"/>
</dbReference>
<sequence>MQPSRIGRPQSPIRSLPSEPTFISAFSLHAPAFPTPEPSNKTKTPAHPAHPQPAKLSALDASAEPRLSPAASPNKPSSSQHPPAPGRPSRRNSLLRRGLGAAPDSFLQSPFRTRLAATPFNTGPFQPPLQNLSAARLWNPTNSTPRTLAPPPDTAHRRRRLSTPPPPPIPVSRPTLGGTADPADPIGSAGDFPLLTLPEQHQDRRARSNRPSLHLDQRISLPPSLRHSYDGKRASPTPSPAEAAEAGPSFRQPAAHLVVPEGQRFRSRGLSFTKLQAPVGLSFRPGSRHKEGKGKGKEVMVQSEDAGDRFSADLERGPDARNQPMSMASRLSGIGSEVSSSNSSIMGDPDQPPDNGDEWGPQHPCYPHLNPHVPVDSREYATTRIIRVRRDWLVEGDLAPTFSNLYPDILDPAGVSEHDFRRLIDKLNSELVPIFSPYDWRNIVDNVLGAATGWLWDDLGFTAAKTRLRRLDKWIAQWNAEMEKTAGADEGGITPRIVPLKRTGYMTLDIQIPDPELAPASPTTAGPSRDGPPFPMEPHAAVTA</sequence>
<dbReference type="PANTHER" id="PTHR13254">
    <property type="entry name" value="GOLGI AUTOANTIGEN, GOLGIN SUBFAMILY A, 7"/>
    <property type="match status" value="1"/>
</dbReference>
<dbReference type="GO" id="GO:0031211">
    <property type="term" value="C:endoplasmic reticulum palmitoyltransferase complex"/>
    <property type="evidence" value="ECO:0007669"/>
    <property type="project" value="TreeGrafter"/>
</dbReference>
<keyword evidence="5" id="KW-0256">Endoplasmic reticulum</keyword>
<feature type="region of interest" description="Disordered" evidence="7">
    <location>
        <begin position="281"/>
        <end position="372"/>
    </location>
</feature>
<comment type="subcellular location">
    <subcellularLocation>
        <location evidence="1">Endoplasmic reticulum membrane</location>
        <topology evidence="1">Peripheral membrane protein</topology>
    </subcellularLocation>
</comment>
<feature type="region of interest" description="Disordered" evidence="7">
    <location>
        <begin position="1"/>
        <end position="252"/>
    </location>
</feature>
<evidence type="ECO:0000313" key="9">
    <source>
        <dbReference type="EMBL" id="KAK4138244.1"/>
    </source>
</evidence>
<comment type="similarity">
    <text evidence="2">Belongs to the ERF4 family.</text>
</comment>
<evidence type="ECO:0000256" key="7">
    <source>
        <dbReference type="SAM" id="MobiDB-lite"/>
    </source>
</evidence>
<gene>
    <name evidence="9" type="ORF">BT67DRAFT_459218</name>
</gene>
<evidence type="ECO:0000256" key="4">
    <source>
        <dbReference type="ARBA" id="ARBA00018463"/>
    </source>
</evidence>